<evidence type="ECO:0000313" key="1">
    <source>
        <dbReference type="EMBL" id="KAJ2975840.1"/>
    </source>
</evidence>
<organism evidence="1 2">
    <name type="scientific">Zarea fungicola</name>
    <dbReference type="NCBI Taxonomy" id="93591"/>
    <lineage>
        <taxon>Eukaryota</taxon>
        <taxon>Fungi</taxon>
        <taxon>Dikarya</taxon>
        <taxon>Ascomycota</taxon>
        <taxon>Pezizomycotina</taxon>
        <taxon>Sordariomycetes</taxon>
        <taxon>Hypocreomycetidae</taxon>
        <taxon>Hypocreales</taxon>
        <taxon>Cordycipitaceae</taxon>
        <taxon>Zarea</taxon>
    </lineage>
</organism>
<dbReference type="EMBL" id="JANJQO010000655">
    <property type="protein sequence ID" value="KAJ2975840.1"/>
    <property type="molecule type" value="Genomic_DNA"/>
</dbReference>
<proteinExistence type="predicted"/>
<reference evidence="1" key="1">
    <citation type="submission" date="2022-08" db="EMBL/GenBank/DDBJ databases">
        <title>Genome Sequence of Lecanicillium fungicola.</title>
        <authorList>
            <person name="Buettner E."/>
        </authorList>
    </citation>
    <scope>NUCLEOTIDE SEQUENCE</scope>
    <source>
        <strain evidence="1">Babe33</strain>
    </source>
</reference>
<name>A0ACC1N980_9HYPO</name>
<evidence type="ECO:0000313" key="2">
    <source>
        <dbReference type="Proteomes" id="UP001143910"/>
    </source>
</evidence>
<comment type="caution">
    <text evidence="1">The sequence shown here is derived from an EMBL/GenBank/DDBJ whole genome shotgun (WGS) entry which is preliminary data.</text>
</comment>
<dbReference type="Proteomes" id="UP001143910">
    <property type="component" value="Unassembled WGS sequence"/>
</dbReference>
<keyword evidence="2" id="KW-1185">Reference proteome</keyword>
<gene>
    <name evidence="1" type="ORF">NQ176_g5293</name>
</gene>
<accession>A0ACC1N980</accession>
<protein>
    <submittedName>
        <fullName evidence="1">Uncharacterized protein</fullName>
    </submittedName>
</protein>
<sequence length="503" mass="54982">MPDEEKAPRLARPGQTSVEIDSRPFKQETEPSNQEGESESSVGDHSQQGADPESERKSFQVGFEPGDPENPLNFSSSKKISILVQMALLALVGSMGTSITAPAQPDIAKYTHTSAEATTLTMSLYLLGFALGPLLWAPVSEVFGRRWSMLPPVFVLGLFSIGTATSTNAASIFITRFLAAVFGSAPQSNVSAALGDFYAPKVRGMAMTFFGVCVIGGPTLAPLIGSALTVNPKLGWRWTEYFQAIISFAIVSVCVFFLPETYGPVLLRQKAVRMRQETGDERWWHPQEEEKMNMVTCMALFASFVFGLIYMFLEVVPIVFRDIRQFSPIIASLPYLGIFIGVLFAVFINLANQPYYVKAMAKNNNKPVPEARLPPIVFGMVLLIAGLFWFAWTADPKFHWALPTVALAFIGAGFNIIFQQCLNFLVDTYGMYAASALAANTFLRSMIACGLPLAARPMFSSMGVGPAVSLLAGIVCLALPIPFVFYKYGARLRKASKFAALRD</sequence>